<accession>J9BY39</accession>
<dbReference type="GO" id="GO:0008237">
    <property type="term" value="F:metallopeptidase activity"/>
    <property type="evidence" value="ECO:0007669"/>
    <property type="project" value="InterPro"/>
</dbReference>
<reference evidence="1" key="1">
    <citation type="journal article" date="2012" name="PLoS ONE">
        <title>Gene sets for utilization of primary and secondary nutrition supplies in the distal gut of endangered iberian lynx.</title>
        <authorList>
            <person name="Alcaide M."/>
            <person name="Messina E."/>
            <person name="Richter M."/>
            <person name="Bargiela R."/>
            <person name="Peplies J."/>
            <person name="Huws S.A."/>
            <person name="Newbold C.J."/>
            <person name="Golyshin P.N."/>
            <person name="Simon M.A."/>
            <person name="Lopez G."/>
            <person name="Yakimov M.M."/>
            <person name="Ferrer M."/>
        </authorList>
    </citation>
    <scope>NUCLEOTIDE SEQUENCE</scope>
</reference>
<organism evidence="1">
    <name type="scientific">gut metagenome</name>
    <dbReference type="NCBI Taxonomy" id="749906"/>
    <lineage>
        <taxon>unclassified sequences</taxon>
        <taxon>metagenomes</taxon>
        <taxon>organismal metagenomes</taxon>
    </lineage>
</organism>
<protein>
    <recommendedName>
        <fullName evidence="2">Peptidase M12B domain-containing protein</fullName>
    </recommendedName>
</protein>
<comment type="caution">
    <text evidence="1">The sequence shown here is derived from an EMBL/GenBank/DDBJ whole genome shotgun (WGS) entry which is preliminary data.</text>
</comment>
<gene>
    <name evidence="1" type="ORF">EVA_19394</name>
</gene>
<dbReference type="Gene3D" id="3.40.390.10">
    <property type="entry name" value="Collagenase (Catalytic Domain)"/>
    <property type="match status" value="1"/>
</dbReference>
<sequence>MHPLATDTATNQCDVIYPPGYIPGQTFPQSLYQVKGFPTRDPNTDKFKFENEHQYVYRMALCLSPDYVNGYFQNDKKRILEWLDEVETFLNTVYRRDIGVKFIINRDERLWLTSWPHKQNISDDVYFRVHNGTEIINNIIGAENYDVGLLIRHPIGGMSGQGYLAGVYLPQSKGNAFAQLEATTIAHETGHLFGASHPHERFDGQYTEPGGGQSIMSYGSPRDFFQHTFCHCHAE</sequence>
<dbReference type="SUPFAM" id="SSF55486">
    <property type="entry name" value="Metalloproteases ('zincins'), catalytic domain"/>
    <property type="match status" value="1"/>
</dbReference>
<name>J9BY39_9ZZZZ</name>
<dbReference type="EMBL" id="AMCI01007515">
    <property type="protein sequence ID" value="EJW92495.1"/>
    <property type="molecule type" value="Genomic_DNA"/>
</dbReference>
<evidence type="ECO:0000313" key="1">
    <source>
        <dbReference type="EMBL" id="EJW92495.1"/>
    </source>
</evidence>
<evidence type="ECO:0008006" key="2">
    <source>
        <dbReference type="Google" id="ProtNLM"/>
    </source>
</evidence>
<dbReference type="Pfam" id="PF13582">
    <property type="entry name" value="Reprolysin_3"/>
    <property type="match status" value="1"/>
</dbReference>
<proteinExistence type="predicted"/>
<dbReference type="InterPro" id="IPR024079">
    <property type="entry name" value="MetalloPept_cat_dom_sf"/>
</dbReference>
<dbReference type="AlphaFoldDB" id="J9BY39"/>